<dbReference type="PIRSF" id="PIRSF036696">
    <property type="entry name" value="ACY-1"/>
    <property type="match status" value="1"/>
</dbReference>
<dbReference type="InterPro" id="IPR036264">
    <property type="entry name" value="Bact_exopeptidase_dim_dom"/>
</dbReference>
<gene>
    <name evidence="12" type="primary">Dvir\GJ24612</name>
    <name evidence="12" type="ORF">Dvir_GJ24612</name>
</gene>
<comment type="similarity">
    <text evidence="2">Belongs to the peptidase M20A family.</text>
</comment>
<evidence type="ECO:0000256" key="9">
    <source>
        <dbReference type="PIRSR" id="PIRSR036696-1"/>
    </source>
</evidence>
<dbReference type="GO" id="GO:0046872">
    <property type="term" value="F:metal ion binding"/>
    <property type="evidence" value="ECO:0007669"/>
    <property type="project" value="UniProtKB-KW"/>
</dbReference>
<evidence type="ECO:0000256" key="4">
    <source>
        <dbReference type="ARBA" id="ARBA00022490"/>
    </source>
</evidence>
<feature type="binding site" evidence="10">
    <location>
        <position position="111"/>
    </location>
    <ligand>
        <name>Zn(2+)</name>
        <dbReference type="ChEBI" id="CHEBI:29105"/>
        <label>2</label>
    </ligand>
</feature>
<dbReference type="HOGENOM" id="CLU_021802_5_0_1"/>
<evidence type="ECO:0000256" key="3">
    <source>
        <dbReference type="ARBA" id="ARBA00011913"/>
    </source>
</evidence>
<dbReference type="SUPFAM" id="SSF55031">
    <property type="entry name" value="Bacterial exopeptidase dimerisation domain"/>
    <property type="match status" value="1"/>
</dbReference>
<evidence type="ECO:0000313" key="13">
    <source>
        <dbReference type="Proteomes" id="UP000008792"/>
    </source>
</evidence>
<dbReference type="NCBIfam" id="TIGR01880">
    <property type="entry name" value="Ac-peptdase-euk"/>
    <property type="match status" value="1"/>
</dbReference>
<feature type="binding site" evidence="10">
    <location>
        <position position="78"/>
    </location>
    <ligand>
        <name>Zn(2+)</name>
        <dbReference type="ChEBI" id="CHEBI:29105"/>
        <label>1</label>
    </ligand>
</feature>
<sequence>MNKSQWENNEEIKIFREYLRIPSVHPNVDYTACVEFLKRQAADLELPVDVVLAGLNPVVVIKWLGKQPELPSIVLNSHMDVVPVFPDKWTHEPFNADLDDEGRIFGRGSQDMKSVATQYLGAIRSLKANGHQPKRTVILTFVPDEEGGVTQGMANLIKSDYFRKLNVGFSFDEGISSEDETYDVFYAERTVWHLRLKISGTAGHGSLLLRNTAGQKLNYVLNKLMEFRESQVKRLEEDSNMDIGDVTTVNLTQLHGGVQSNVVPPLLEAVFDIRVAITEDLDALEKRIRDWCTEAGDGIELVFEWKEPYVAPTRIDASNPYWLAFKKALDELGVTTRQRVFPGATDSRFLRSFGIPALGFSPINNTPILLHDHNEYLRADTYLRGIEIYKKVIAAVANV</sequence>
<dbReference type="Gene3D" id="3.40.630.10">
    <property type="entry name" value="Zn peptidases"/>
    <property type="match status" value="1"/>
</dbReference>
<dbReference type="KEGG" id="dvi:6630825"/>
<name>B4LZT3_DROVI</name>
<protein>
    <recommendedName>
        <fullName evidence="3">N-acyl-aliphatic-L-amino acid amidohydrolase</fullName>
        <ecNumber evidence="3">3.5.1.14</ecNumber>
    </recommendedName>
    <alternativeName>
        <fullName evidence="8">N-acyl-L-amino-acid amidohydrolase</fullName>
    </alternativeName>
</protein>
<dbReference type="OrthoDB" id="3064516at2759"/>
<dbReference type="EMBL" id="CH940650">
    <property type="protein sequence ID" value="EDW68252.1"/>
    <property type="molecule type" value="Genomic_DNA"/>
</dbReference>
<evidence type="ECO:0000256" key="2">
    <source>
        <dbReference type="ARBA" id="ARBA00006247"/>
    </source>
</evidence>
<dbReference type="InterPro" id="IPR010159">
    <property type="entry name" value="N-acyl_aa_amidohydrolase"/>
</dbReference>
<dbReference type="PhylomeDB" id="B4LZT3"/>
<evidence type="ECO:0000256" key="1">
    <source>
        <dbReference type="ARBA" id="ARBA00004496"/>
    </source>
</evidence>
<feature type="active site" evidence="9">
    <location>
        <position position="80"/>
    </location>
</feature>
<dbReference type="EC" id="3.5.1.14" evidence="3"/>
<dbReference type="FunFam" id="3.40.630.10:FF:000019">
    <property type="entry name" value="Aminoacylase 1"/>
    <property type="match status" value="1"/>
</dbReference>
<organism evidence="12 13">
    <name type="scientific">Drosophila virilis</name>
    <name type="common">Fruit fly</name>
    <dbReference type="NCBI Taxonomy" id="7244"/>
    <lineage>
        <taxon>Eukaryota</taxon>
        <taxon>Metazoa</taxon>
        <taxon>Ecdysozoa</taxon>
        <taxon>Arthropoda</taxon>
        <taxon>Hexapoda</taxon>
        <taxon>Insecta</taxon>
        <taxon>Pterygota</taxon>
        <taxon>Neoptera</taxon>
        <taxon>Endopterygota</taxon>
        <taxon>Diptera</taxon>
        <taxon>Brachycera</taxon>
        <taxon>Muscomorpha</taxon>
        <taxon>Ephydroidea</taxon>
        <taxon>Drosophilidae</taxon>
        <taxon>Drosophila</taxon>
    </lineage>
</organism>
<evidence type="ECO:0000313" key="12">
    <source>
        <dbReference type="EMBL" id="EDW68252.1"/>
    </source>
</evidence>
<dbReference type="FunFam" id="3.30.70.360:FF:000005">
    <property type="entry name" value="Putative Aminoacylase-1"/>
    <property type="match status" value="1"/>
</dbReference>
<dbReference type="Gene3D" id="3.30.70.360">
    <property type="match status" value="1"/>
</dbReference>
<dbReference type="Gene3D" id="1.10.150.900">
    <property type="match status" value="1"/>
</dbReference>
<dbReference type="GO" id="GO:0005737">
    <property type="term" value="C:cytoplasm"/>
    <property type="evidence" value="ECO:0007669"/>
    <property type="project" value="UniProtKB-SubCell"/>
</dbReference>
<evidence type="ECO:0000256" key="6">
    <source>
        <dbReference type="ARBA" id="ARBA00022801"/>
    </source>
</evidence>
<feature type="binding site" evidence="10">
    <location>
        <position position="111"/>
    </location>
    <ligand>
        <name>Zn(2+)</name>
        <dbReference type="ChEBI" id="CHEBI:29105"/>
        <label>1</label>
    </ligand>
</feature>
<feature type="active site" description="Proton acceptor" evidence="9">
    <location>
        <position position="145"/>
    </location>
</feature>
<dbReference type="Proteomes" id="UP000008792">
    <property type="component" value="Unassembled WGS sequence"/>
</dbReference>
<dbReference type="InterPro" id="IPR001261">
    <property type="entry name" value="ArgE/DapE_CS"/>
</dbReference>
<evidence type="ECO:0000256" key="7">
    <source>
        <dbReference type="ARBA" id="ARBA00022833"/>
    </source>
</evidence>
<evidence type="ECO:0000259" key="11">
    <source>
        <dbReference type="Pfam" id="PF07687"/>
    </source>
</evidence>
<dbReference type="CDD" id="cd05646">
    <property type="entry name" value="M20_AcylaseI_like"/>
    <property type="match status" value="1"/>
</dbReference>
<dbReference type="OMA" id="HEPFNAD"/>
<evidence type="ECO:0000256" key="5">
    <source>
        <dbReference type="ARBA" id="ARBA00022723"/>
    </source>
</evidence>
<dbReference type="AlphaFoldDB" id="B4LZT3"/>
<comment type="cofactor">
    <cofactor evidence="10">
        <name>Zn(2+)</name>
        <dbReference type="ChEBI" id="CHEBI:29105"/>
    </cofactor>
    <text evidence="10">Binds 2 Zn(2+) ions per subunit.</text>
</comment>
<dbReference type="InterPro" id="IPR052083">
    <property type="entry name" value="Aminoacylase-1_M20A"/>
</dbReference>
<feature type="binding site" evidence="10">
    <location>
        <position position="371"/>
    </location>
    <ligand>
        <name>Zn(2+)</name>
        <dbReference type="ChEBI" id="CHEBI:29105"/>
        <label>2</label>
    </ligand>
</feature>
<evidence type="ECO:0000256" key="8">
    <source>
        <dbReference type="ARBA" id="ARBA00029656"/>
    </source>
</evidence>
<keyword evidence="6 12" id="KW-0378">Hydrolase</keyword>
<dbReference type="PROSITE" id="PS00759">
    <property type="entry name" value="ARGE_DAPE_CPG2_2"/>
    <property type="match status" value="1"/>
</dbReference>
<dbReference type="PANTHER" id="PTHR45892">
    <property type="entry name" value="AMINOACYLASE-1"/>
    <property type="match status" value="1"/>
</dbReference>
<feature type="binding site" evidence="10">
    <location>
        <position position="173"/>
    </location>
    <ligand>
        <name>Zn(2+)</name>
        <dbReference type="ChEBI" id="CHEBI:29105"/>
        <label>1</label>
    </ligand>
</feature>
<dbReference type="PANTHER" id="PTHR45892:SF1">
    <property type="entry name" value="AMINOACYLASE-1"/>
    <property type="match status" value="1"/>
</dbReference>
<dbReference type="Pfam" id="PF01546">
    <property type="entry name" value="Peptidase_M20"/>
    <property type="match status" value="1"/>
</dbReference>
<dbReference type="eggNOG" id="KOG2275">
    <property type="taxonomic scope" value="Eukaryota"/>
</dbReference>
<keyword evidence="5 10" id="KW-0479">Metal-binding</keyword>
<comment type="subcellular location">
    <subcellularLocation>
        <location evidence="1">Cytoplasm</location>
    </subcellularLocation>
</comment>
<evidence type="ECO:0000256" key="10">
    <source>
        <dbReference type="PIRSR" id="PIRSR036696-2"/>
    </source>
</evidence>
<dbReference type="Pfam" id="PF07687">
    <property type="entry name" value="M20_dimer"/>
    <property type="match status" value="1"/>
</dbReference>
<reference evidence="12 13" key="1">
    <citation type="journal article" date="2007" name="Nature">
        <title>Evolution of genes and genomes on the Drosophila phylogeny.</title>
        <authorList>
            <consortium name="Drosophila 12 Genomes Consortium"/>
            <person name="Clark A.G."/>
            <person name="Eisen M.B."/>
            <person name="Smith D.R."/>
            <person name="Bergman C.M."/>
            <person name="Oliver B."/>
            <person name="Markow T.A."/>
            <person name="Kaufman T.C."/>
            <person name="Kellis M."/>
            <person name="Gelbart W."/>
            <person name="Iyer V.N."/>
            <person name="Pollard D.A."/>
            <person name="Sackton T.B."/>
            <person name="Larracuente A.M."/>
            <person name="Singh N.D."/>
            <person name="Abad J.P."/>
            <person name="Abt D.N."/>
            <person name="Adryan B."/>
            <person name="Aguade M."/>
            <person name="Akashi H."/>
            <person name="Anderson W.W."/>
            <person name="Aquadro C.F."/>
            <person name="Ardell D.H."/>
            <person name="Arguello R."/>
            <person name="Artieri C.G."/>
            <person name="Barbash D.A."/>
            <person name="Barker D."/>
            <person name="Barsanti P."/>
            <person name="Batterham P."/>
            <person name="Batzoglou S."/>
            <person name="Begun D."/>
            <person name="Bhutkar A."/>
            <person name="Blanco E."/>
            <person name="Bosak S.A."/>
            <person name="Bradley R.K."/>
            <person name="Brand A.D."/>
            <person name="Brent M.R."/>
            <person name="Brooks A.N."/>
            <person name="Brown R.H."/>
            <person name="Butlin R.K."/>
            <person name="Caggese C."/>
            <person name="Calvi B.R."/>
            <person name="Bernardo de Carvalho A."/>
            <person name="Caspi A."/>
            <person name="Castrezana S."/>
            <person name="Celniker S.E."/>
            <person name="Chang J.L."/>
            <person name="Chapple C."/>
            <person name="Chatterji S."/>
            <person name="Chinwalla A."/>
            <person name="Civetta A."/>
            <person name="Clifton S.W."/>
            <person name="Comeron J.M."/>
            <person name="Costello J.C."/>
            <person name="Coyne J.A."/>
            <person name="Daub J."/>
            <person name="David R.G."/>
            <person name="Delcher A.L."/>
            <person name="Delehaunty K."/>
            <person name="Do C.B."/>
            <person name="Ebling H."/>
            <person name="Edwards K."/>
            <person name="Eickbush T."/>
            <person name="Evans J.D."/>
            <person name="Filipski A."/>
            <person name="Findeiss S."/>
            <person name="Freyhult E."/>
            <person name="Fulton L."/>
            <person name="Fulton R."/>
            <person name="Garcia A.C."/>
            <person name="Gardiner A."/>
            <person name="Garfield D.A."/>
            <person name="Garvin B.E."/>
            <person name="Gibson G."/>
            <person name="Gilbert D."/>
            <person name="Gnerre S."/>
            <person name="Godfrey J."/>
            <person name="Good R."/>
            <person name="Gotea V."/>
            <person name="Gravely B."/>
            <person name="Greenberg A.J."/>
            <person name="Griffiths-Jones S."/>
            <person name="Gross S."/>
            <person name="Guigo R."/>
            <person name="Gustafson E.A."/>
            <person name="Haerty W."/>
            <person name="Hahn M.W."/>
            <person name="Halligan D.L."/>
            <person name="Halpern A.L."/>
            <person name="Halter G.M."/>
            <person name="Han M.V."/>
            <person name="Heger A."/>
            <person name="Hillier L."/>
            <person name="Hinrichs A.S."/>
            <person name="Holmes I."/>
            <person name="Hoskins R.A."/>
            <person name="Hubisz M.J."/>
            <person name="Hultmark D."/>
            <person name="Huntley M.A."/>
            <person name="Jaffe D.B."/>
            <person name="Jagadeeshan S."/>
            <person name="Jeck W.R."/>
            <person name="Johnson J."/>
            <person name="Jones C.D."/>
            <person name="Jordan W.C."/>
            <person name="Karpen G.H."/>
            <person name="Kataoka E."/>
            <person name="Keightley P.D."/>
            <person name="Kheradpour P."/>
            <person name="Kirkness E.F."/>
            <person name="Koerich L.B."/>
            <person name="Kristiansen K."/>
            <person name="Kudrna D."/>
            <person name="Kulathinal R.J."/>
            <person name="Kumar S."/>
            <person name="Kwok R."/>
            <person name="Lander E."/>
            <person name="Langley C.H."/>
            <person name="Lapoint R."/>
            <person name="Lazzaro B.P."/>
            <person name="Lee S.J."/>
            <person name="Levesque L."/>
            <person name="Li R."/>
            <person name="Lin C.F."/>
            <person name="Lin M.F."/>
            <person name="Lindblad-Toh K."/>
            <person name="Llopart A."/>
            <person name="Long M."/>
            <person name="Low L."/>
            <person name="Lozovsky E."/>
            <person name="Lu J."/>
            <person name="Luo M."/>
            <person name="Machado C.A."/>
            <person name="Makalowski W."/>
            <person name="Marzo M."/>
            <person name="Matsuda M."/>
            <person name="Matzkin L."/>
            <person name="McAllister B."/>
            <person name="McBride C.S."/>
            <person name="McKernan B."/>
            <person name="McKernan K."/>
            <person name="Mendez-Lago M."/>
            <person name="Minx P."/>
            <person name="Mollenhauer M.U."/>
            <person name="Montooth K."/>
            <person name="Mount S.M."/>
            <person name="Mu X."/>
            <person name="Myers E."/>
            <person name="Negre B."/>
            <person name="Newfeld S."/>
            <person name="Nielsen R."/>
            <person name="Noor M.A."/>
            <person name="O'Grady P."/>
            <person name="Pachter L."/>
            <person name="Papaceit M."/>
            <person name="Parisi M.J."/>
            <person name="Parisi M."/>
            <person name="Parts L."/>
            <person name="Pedersen J.S."/>
            <person name="Pesole G."/>
            <person name="Phillippy A.M."/>
            <person name="Ponting C.P."/>
            <person name="Pop M."/>
            <person name="Porcelli D."/>
            <person name="Powell J.R."/>
            <person name="Prohaska S."/>
            <person name="Pruitt K."/>
            <person name="Puig M."/>
            <person name="Quesneville H."/>
            <person name="Ram K.R."/>
            <person name="Rand D."/>
            <person name="Rasmussen M.D."/>
            <person name="Reed L.K."/>
            <person name="Reenan R."/>
            <person name="Reily A."/>
            <person name="Remington K.A."/>
            <person name="Rieger T.T."/>
            <person name="Ritchie M.G."/>
            <person name="Robin C."/>
            <person name="Rogers Y.H."/>
            <person name="Rohde C."/>
            <person name="Rozas J."/>
            <person name="Rubenfield M.J."/>
            <person name="Ruiz A."/>
            <person name="Russo S."/>
            <person name="Salzberg S.L."/>
            <person name="Sanchez-Gracia A."/>
            <person name="Saranga D.J."/>
            <person name="Sato H."/>
            <person name="Schaeffer S.W."/>
            <person name="Schatz M.C."/>
            <person name="Schlenke T."/>
            <person name="Schwartz R."/>
            <person name="Segarra C."/>
            <person name="Singh R.S."/>
            <person name="Sirot L."/>
            <person name="Sirota M."/>
            <person name="Sisneros N.B."/>
            <person name="Smith C.D."/>
            <person name="Smith T.F."/>
            <person name="Spieth J."/>
            <person name="Stage D.E."/>
            <person name="Stark A."/>
            <person name="Stephan W."/>
            <person name="Strausberg R.L."/>
            <person name="Strempel S."/>
            <person name="Sturgill D."/>
            <person name="Sutton G."/>
            <person name="Sutton G.G."/>
            <person name="Tao W."/>
            <person name="Teichmann S."/>
            <person name="Tobari Y.N."/>
            <person name="Tomimura Y."/>
            <person name="Tsolas J.M."/>
            <person name="Valente V.L."/>
            <person name="Venter E."/>
            <person name="Venter J.C."/>
            <person name="Vicario S."/>
            <person name="Vieira F.G."/>
            <person name="Vilella A.J."/>
            <person name="Villasante A."/>
            <person name="Walenz B."/>
            <person name="Wang J."/>
            <person name="Wasserman M."/>
            <person name="Watts T."/>
            <person name="Wilson D."/>
            <person name="Wilson R.K."/>
            <person name="Wing R.A."/>
            <person name="Wolfner M.F."/>
            <person name="Wong A."/>
            <person name="Wong G.K."/>
            <person name="Wu C.I."/>
            <person name="Wu G."/>
            <person name="Yamamoto D."/>
            <person name="Yang H.P."/>
            <person name="Yang S.P."/>
            <person name="Yorke J.A."/>
            <person name="Yoshida K."/>
            <person name="Zdobnov E."/>
            <person name="Zhang P."/>
            <person name="Zhang Y."/>
            <person name="Zimin A.V."/>
            <person name="Baldwin J."/>
            <person name="Abdouelleil A."/>
            <person name="Abdulkadir J."/>
            <person name="Abebe A."/>
            <person name="Abera B."/>
            <person name="Abreu J."/>
            <person name="Acer S.C."/>
            <person name="Aftuck L."/>
            <person name="Alexander A."/>
            <person name="An P."/>
            <person name="Anderson E."/>
            <person name="Anderson S."/>
            <person name="Arachi H."/>
            <person name="Azer M."/>
            <person name="Bachantsang P."/>
            <person name="Barry A."/>
            <person name="Bayul T."/>
            <person name="Berlin A."/>
            <person name="Bessette D."/>
            <person name="Bloom T."/>
            <person name="Blye J."/>
            <person name="Boguslavskiy L."/>
            <person name="Bonnet C."/>
            <person name="Boukhgalter B."/>
            <person name="Bourzgui I."/>
            <person name="Brown A."/>
            <person name="Cahill P."/>
            <person name="Channer S."/>
            <person name="Cheshatsang Y."/>
            <person name="Chuda L."/>
            <person name="Citroen M."/>
            <person name="Collymore A."/>
            <person name="Cooke P."/>
            <person name="Costello M."/>
            <person name="D'Aco K."/>
            <person name="Daza R."/>
            <person name="De Haan G."/>
            <person name="DeGray S."/>
            <person name="DeMaso C."/>
            <person name="Dhargay N."/>
            <person name="Dooley K."/>
            <person name="Dooley E."/>
            <person name="Doricent M."/>
            <person name="Dorje P."/>
            <person name="Dorjee K."/>
            <person name="Dupes A."/>
            <person name="Elong R."/>
            <person name="Falk J."/>
            <person name="Farina A."/>
            <person name="Faro S."/>
            <person name="Ferguson D."/>
            <person name="Fisher S."/>
            <person name="Foley C.D."/>
            <person name="Franke A."/>
            <person name="Friedrich D."/>
            <person name="Gadbois L."/>
            <person name="Gearin G."/>
            <person name="Gearin C.R."/>
            <person name="Giannoukos G."/>
            <person name="Goode T."/>
            <person name="Graham J."/>
            <person name="Grandbois E."/>
            <person name="Grewal S."/>
            <person name="Gyaltsen K."/>
            <person name="Hafez N."/>
            <person name="Hagos B."/>
            <person name="Hall J."/>
            <person name="Henson C."/>
            <person name="Hollinger A."/>
            <person name="Honan T."/>
            <person name="Huard M.D."/>
            <person name="Hughes L."/>
            <person name="Hurhula B."/>
            <person name="Husby M.E."/>
            <person name="Kamat A."/>
            <person name="Kanga B."/>
            <person name="Kashin S."/>
            <person name="Khazanovich D."/>
            <person name="Kisner P."/>
            <person name="Lance K."/>
            <person name="Lara M."/>
            <person name="Lee W."/>
            <person name="Lennon N."/>
            <person name="Letendre F."/>
            <person name="LeVine R."/>
            <person name="Lipovsky A."/>
            <person name="Liu X."/>
            <person name="Liu J."/>
            <person name="Liu S."/>
            <person name="Lokyitsang T."/>
            <person name="Lokyitsang Y."/>
            <person name="Lubonja R."/>
            <person name="Lui A."/>
            <person name="MacDonald P."/>
            <person name="Magnisalis V."/>
            <person name="Maru K."/>
            <person name="Matthews C."/>
            <person name="McCusker W."/>
            <person name="McDonough S."/>
            <person name="Mehta T."/>
            <person name="Meldrim J."/>
            <person name="Meneus L."/>
            <person name="Mihai O."/>
            <person name="Mihalev A."/>
            <person name="Mihova T."/>
            <person name="Mittelman R."/>
            <person name="Mlenga V."/>
            <person name="Montmayeur A."/>
            <person name="Mulrain L."/>
            <person name="Navidi A."/>
            <person name="Naylor J."/>
            <person name="Negash T."/>
            <person name="Nguyen T."/>
            <person name="Nguyen N."/>
            <person name="Nicol R."/>
            <person name="Norbu C."/>
            <person name="Norbu N."/>
            <person name="Novod N."/>
            <person name="O'Neill B."/>
            <person name="Osman S."/>
            <person name="Markiewicz E."/>
            <person name="Oyono O.L."/>
            <person name="Patti C."/>
            <person name="Phunkhang P."/>
            <person name="Pierre F."/>
            <person name="Priest M."/>
            <person name="Raghuraman S."/>
            <person name="Rege F."/>
            <person name="Reyes R."/>
            <person name="Rise C."/>
            <person name="Rogov P."/>
            <person name="Ross K."/>
            <person name="Ryan E."/>
            <person name="Settipalli S."/>
            <person name="Shea T."/>
            <person name="Sherpa N."/>
            <person name="Shi L."/>
            <person name="Shih D."/>
            <person name="Sparrow T."/>
            <person name="Spaulding J."/>
            <person name="Stalker J."/>
            <person name="Stange-Thomann N."/>
            <person name="Stavropoulos S."/>
            <person name="Stone C."/>
            <person name="Strader C."/>
            <person name="Tesfaye S."/>
            <person name="Thomson T."/>
            <person name="Thoulutsang Y."/>
            <person name="Thoulutsang D."/>
            <person name="Topham K."/>
            <person name="Topping I."/>
            <person name="Tsamla T."/>
            <person name="Vassiliev H."/>
            <person name="Vo A."/>
            <person name="Wangchuk T."/>
            <person name="Wangdi T."/>
            <person name="Weiand M."/>
            <person name="Wilkinson J."/>
            <person name="Wilson A."/>
            <person name="Yadav S."/>
            <person name="Young G."/>
            <person name="Yu Q."/>
            <person name="Zembek L."/>
            <person name="Zhong D."/>
            <person name="Zimmer A."/>
            <person name="Zwirko Z."/>
            <person name="Jaffe D.B."/>
            <person name="Alvarez P."/>
            <person name="Brockman W."/>
            <person name="Butler J."/>
            <person name="Chin C."/>
            <person name="Gnerre S."/>
            <person name="Grabherr M."/>
            <person name="Kleber M."/>
            <person name="Mauceli E."/>
            <person name="MacCallum I."/>
        </authorList>
    </citation>
    <scope>NUCLEOTIDE SEQUENCE [LARGE SCALE GENOMIC DNA]</scope>
    <source>
        <strain evidence="13">Tucson 15010-1051.87</strain>
    </source>
</reference>
<dbReference type="InParanoid" id="B4LZT3"/>
<dbReference type="InterPro" id="IPR002933">
    <property type="entry name" value="Peptidase_M20"/>
</dbReference>
<dbReference type="FunFam" id="1.10.150.900:FF:000001">
    <property type="entry name" value="Aminoacylase-1, putative"/>
    <property type="match status" value="1"/>
</dbReference>
<dbReference type="GO" id="GO:0004046">
    <property type="term" value="F:aminoacylase activity"/>
    <property type="evidence" value="ECO:0007669"/>
    <property type="project" value="UniProtKB-EC"/>
</dbReference>
<keyword evidence="13" id="KW-1185">Reference proteome</keyword>
<feature type="binding site" evidence="10">
    <location>
        <position position="146"/>
    </location>
    <ligand>
        <name>Zn(2+)</name>
        <dbReference type="ChEBI" id="CHEBI:29105"/>
        <label>2</label>
    </ligand>
</feature>
<keyword evidence="7 10" id="KW-0862">Zinc</keyword>
<feature type="domain" description="Peptidase M20 dimerisation" evidence="11">
    <location>
        <begin position="186"/>
        <end position="296"/>
    </location>
</feature>
<proteinExistence type="inferred from homology"/>
<keyword evidence="4" id="KW-0963">Cytoplasm</keyword>
<accession>B4LZT3</accession>
<dbReference type="GO" id="GO:0006520">
    <property type="term" value="P:amino acid metabolic process"/>
    <property type="evidence" value="ECO:0007669"/>
    <property type="project" value="InterPro"/>
</dbReference>
<dbReference type="InterPro" id="IPR011650">
    <property type="entry name" value="Peptidase_M20_dimer"/>
</dbReference>
<dbReference type="SMR" id="B4LZT3"/>
<dbReference type="STRING" id="7244.B4LZT3"/>
<dbReference type="SUPFAM" id="SSF53187">
    <property type="entry name" value="Zn-dependent exopeptidases"/>
    <property type="match status" value="1"/>
</dbReference>